<dbReference type="Proteomes" id="UP001501094">
    <property type="component" value="Unassembled WGS sequence"/>
</dbReference>
<sequence>MSPRLRLIIIWLVVIAVLSMIITDPHRASDTVIAVWNMIWDAVVNIATFFEQVFTGILEGF</sequence>
<evidence type="ECO:0000313" key="2">
    <source>
        <dbReference type="Proteomes" id="UP001501094"/>
    </source>
</evidence>
<dbReference type="RefSeq" id="WP_344106156.1">
    <property type="nucleotide sequence ID" value="NZ_BAAANL010000010.1"/>
</dbReference>
<accession>A0ABP4ZWP0</accession>
<organism evidence="1 2">
    <name type="scientific">Myceligenerans crystallogenes</name>
    <dbReference type="NCBI Taxonomy" id="316335"/>
    <lineage>
        <taxon>Bacteria</taxon>
        <taxon>Bacillati</taxon>
        <taxon>Actinomycetota</taxon>
        <taxon>Actinomycetes</taxon>
        <taxon>Micrococcales</taxon>
        <taxon>Promicromonosporaceae</taxon>
        <taxon>Myceligenerans</taxon>
    </lineage>
</organism>
<dbReference type="EMBL" id="BAAANL010000010">
    <property type="protein sequence ID" value="GAA1875005.1"/>
    <property type="molecule type" value="Genomic_DNA"/>
</dbReference>
<evidence type="ECO:0000313" key="1">
    <source>
        <dbReference type="EMBL" id="GAA1875005.1"/>
    </source>
</evidence>
<name>A0ABP4ZWP0_9MICO</name>
<gene>
    <name evidence="1" type="ORF">GCM10009751_38320</name>
</gene>
<protein>
    <submittedName>
        <fullName evidence="1">Uncharacterized protein</fullName>
    </submittedName>
</protein>
<proteinExistence type="predicted"/>
<comment type="caution">
    <text evidence="1">The sequence shown here is derived from an EMBL/GenBank/DDBJ whole genome shotgun (WGS) entry which is preliminary data.</text>
</comment>
<keyword evidence="2" id="KW-1185">Reference proteome</keyword>
<reference evidence="2" key="1">
    <citation type="journal article" date="2019" name="Int. J. Syst. Evol. Microbiol.">
        <title>The Global Catalogue of Microorganisms (GCM) 10K type strain sequencing project: providing services to taxonomists for standard genome sequencing and annotation.</title>
        <authorList>
            <consortium name="The Broad Institute Genomics Platform"/>
            <consortium name="The Broad Institute Genome Sequencing Center for Infectious Disease"/>
            <person name="Wu L."/>
            <person name="Ma J."/>
        </authorList>
    </citation>
    <scope>NUCLEOTIDE SEQUENCE [LARGE SCALE GENOMIC DNA]</scope>
    <source>
        <strain evidence="2">JCM 14326</strain>
    </source>
</reference>